<keyword evidence="3" id="KW-1003">Cell membrane</keyword>
<evidence type="ECO:0000313" key="9">
    <source>
        <dbReference type="EMBL" id="RDK05828.1"/>
    </source>
</evidence>
<protein>
    <submittedName>
        <fullName evidence="9">Arabinose ABC transporter permease</fullName>
    </submittedName>
</protein>
<dbReference type="InterPro" id="IPR010290">
    <property type="entry name" value="TM_effector"/>
</dbReference>
<name>A0A370NJS9_9BURK</name>
<sequence>MTRSDDKPHALGPFRSVAFRLLWTTGLVANVCTWMSDVSAAWMMSSLTTAPLWVSLVQTASTFPVLLLGLPSGALADSLDRKTYLLFTQIWGAGTASLLSAAAYLGWMTPPVLLALVFANGIGLAMRMPVLAAALPEVVPRAQLPAAMALSAVSVNASRILGPVLAGLLISSAGSATVFLLNAILSIIAAWLASRWRRQAAKNHHGRERMLNAMRSGLQYVAQSSQLKGILWRLGIFFHCATALMCMLPLVARQLKDGGAGAYTLLIASMGAGAIASAQWLPRLRERYSRDSLVLRGAAVQAAAMMAMAVTERVWLAMPAMFIAGAAWITVGNTLTLASHQCLPDWVRARGLSISQMTVMGASAMGAAVWGQVAAWTSIPLSLASAAALAFIAIALASRIWPDVDTAEDLTPKRVSPMPELEKPPIIGHVMVTIEYRIDVSRTSEFRALMLSEGRSSRLRHGAISWELLHDLHEPGRFVEMIVDPSWNDHLRRLDRITNSDAALRDRRRSFHIAEEEPRIRHSLMESTVKGNRSRM</sequence>
<feature type="transmembrane region" description="Helical" evidence="7">
    <location>
        <begin position="262"/>
        <end position="281"/>
    </location>
</feature>
<evidence type="ECO:0000313" key="10">
    <source>
        <dbReference type="Proteomes" id="UP000255165"/>
    </source>
</evidence>
<dbReference type="Proteomes" id="UP000255165">
    <property type="component" value="Unassembled WGS sequence"/>
</dbReference>
<feature type="domain" description="Major facilitator superfamily (MFS) profile" evidence="8">
    <location>
        <begin position="18"/>
        <end position="405"/>
    </location>
</feature>
<evidence type="ECO:0000256" key="5">
    <source>
        <dbReference type="ARBA" id="ARBA00022989"/>
    </source>
</evidence>
<evidence type="ECO:0000256" key="6">
    <source>
        <dbReference type="ARBA" id="ARBA00023136"/>
    </source>
</evidence>
<gene>
    <name evidence="9" type="ORF">DN412_34840</name>
</gene>
<dbReference type="AlphaFoldDB" id="A0A370NJS9"/>
<dbReference type="PANTHER" id="PTHR23513">
    <property type="entry name" value="INTEGRAL MEMBRANE EFFLUX PROTEIN-RELATED"/>
    <property type="match status" value="1"/>
</dbReference>
<dbReference type="Gene3D" id="1.20.1250.20">
    <property type="entry name" value="MFS general substrate transporter like domains"/>
    <property type="match status" value="1"/>
</dbReference>
<comment type="caution">
    <text evidence="9">The sequence shown here is derived from an EMBL/GenBank/DDBJ whole genome shotgun (WGS) entry which is preliminary data.</text>
</comment>
<dbReference type="CDD" id="cd06173">
    <property type="entry name" value="MFS_MefA_like"/>
    <property type="match status" value="1"/>
</dbReference>
<dbReference type="EMBL" id="QKWJ01000081">
    <property type="protein sequence ID" value="RDK05828.1"/>
    <property type="molecule type" value="Genomic_DNA"/>
</dbReference>
<reference evidence="10" key="1">
    <citation type="submission" date="2018-06" db="EMBL/GenBank/DDBJ databases">
        <authorList>
            <person name="Feng T."/>
            <person name="Jeon C.O."/>
        </authorList>
    </citation>
    <scope>NUCLEOTIDE SEQUENCE [LARGE SCALE GENOMIC DNA]</scope>
    <source>
        <strain evidence="10">S23</strain>
    </source>
</reference>
<dbReference type="GO" id="GO:0005886">
    <property type="term" value="C:plasma membrane"/>
    <property type="evidence" value="ECO:0007669"/>
    <property type="project" value="UniProtKB-SubCell"/>
</dbReference>
<feature type="transmembrane region" description="Helical" evidence="7">
    <location>
        <begin position="83"/>
        <end position="107"/>
    </location>
</feature>
<dbReference type="Pfam" id="PF05977">
    <property type="entry name" value="MFS_3"/>
    <property type="match status" value="1"/>
</dbReference>
<keyword evidence="4 7" id="KW-0812">Transmembrane</keyword>
<comment type="subcellular location">
    <subcellularLocation>
        <location evidence="1">Cell membrane</location>
        <topology evidence="1">Multi-pass membrane protein</topology>
    </subcellularLocation>
</comment>
<evidence type="ECO:0000256" key="7">
    <source>
        <dbReference type="SAM" id="Phobius"/>
    </source>
</evidence>
<proteinExistence type="predicted"/>
<feature type="transmembrane region" description="Helical" evidence="7">
    <location>
        <begin position="176"/>
        <end position="193"/>
    </location>
</feature>
<keyword evidence="2" id="KW-0813">Transport</keyword>
<accession>A0A370NJS9</accession>
<dbReference type="InterPro" id="IPR020846">
    <property type="entry name" value="MFS_dom"/>
</dbReference>
<keyword evidence="10" id="KW-1185">Reference proteome</keyword>
<keyword evidence="6 7" id="KW-0472">Membrane</keyword>
<evidence type="ECO:0000259" key="8">
    <source>
        <dbReference type="PROSITE" id="PS50850"/>
    </source>
</evidence>
<dbReference type="SUPFAM" id="SSF103473">
    <property type="entry name" value="MFS general substrate transporter"/>
    <property type="match status" value="1"/>
</dbReference>
<feature type="transmembrane region" description="Helical" evidence="7">
    <location>
        <begin position="379"/>
        <end position="397"/>
    </location>
</feature>
<dbReference type="GO" id="GO:0022857">
    <property type="term" value="F:transmembrane transporter activity"/>
    <property type="evidence" value="ECO:0007669"/>
    <property type="project" value="InterPro"/>
</dbReference>
<feature type="transmembrane region" description="Helical" evidence="7">
    <location>
        <begin position="50"/>
        <end position="71"/>
    </location>
</feature>
<evidence type="ECO:0000256" key="2">
    <source>
        <dbReference type="ARBA" id="ARBA00022448"/>
    </source>
</evidence>
<dbReference type="PANTHER" id="PTHR23513:SF11">
    <property type="entry name" value="STAPHYLOFERRIN A TRANSPORTER"/>
    <property type="match status" value="1"/>
</dbReference>
<feature type="transmembrane region" description="Helical" evidence="7">
    <location>
        <begin position="351"/>
        <end position="373"/>
    </location>
</feature>
<evidence type="ECO:0000256" key="1">
    <source>
        <dbReference type="ARBA" id="ARBA00004651"/>
    </source>
</evidence>
<feature type="transmembrane region" description="Helical" evidence="7">
    <location>
        <begin position="293"/>
        <end position="310"/>
    </location>
</feature>
<feature type="transmembrane region" description="Helical" evidence="7">
    <location>
        <begin position="113"/>
        <end position="135"/>
    </location>
</feature>
<evidence type="ECO:0000256" key="3">
    <source>
        <dbReference type="ARBA" id="ARBA00022475"/>
    </source>
</evidence>
<organism evidence="9 10">
    <name type="scientific">Cupriavidus lacunae</name>
    <dbReference type="NCBI Taxonomy" id="2666307"/>
    <lineage>
        <taxon>Bacteria</taxon>
        <taxon>Pseudomonadati</taxon>
        <taxon>Pseudomonadota</taxon>
        <taxon>Betaproteobacteria</taxon>
        <taxon>Burkholderiales</taxon>
        <taxon>Burkholderiaceae</taxon>
        <taxon>Cupriavidus</taxon>
    </lineage>
</organism>
<dbReference type="RefSeq" id="WP_115215737.1">
    <property type="nucleotide sequence ID" value="NZ_QKWJ01000081.1"/>
</dbReference>
<feature type="transmembrane region" description="Helical" evidence="7">
    <location>
        <begin position="230"/>
        <end position="250"/>
    </location>
</feature>
<keyword evidence="5 7" id="KW-1133">Transmembrane helix</keyword>
<evidence type="ECO:0000256" key="4">
    <source>
        <dbReference type="ARBA" id="ARBA00022692"/>
    </source>
</evidence>
<dbReference type="PROSITE" id="PS50850">
    <property type="entry name" value="MFS"/>
    <property type="match status" value="1"/>
</dbReference>
<feature type="transmembrane region" description="Helical" evidence="7">
    <location>
        <begin position="316"/>
        <end position="339"/>
    </location>
</feature>
<dbReference type="InterPro" id="IPR036259">
    <property type="entry name" value="MFS_trans_sf"/>
</dbReference>